<keyword evidence="4 5" id="KW-0975">Bacterial flagellum</keyword>
<organism evidence="8 9">
    <name type="scientific">Roseateles paludis</name>
    <dbReference type="NCBI Taxonomy" id="3145238"/>
    <lineage>
        <taxon>Bacteria</taxon>
        <taxon>Pseudomonadati</taxon>
        <taxon>Pseudomonadota</taxon>
        <taxon>Betaproteobacteria</taxon>
        <taxon>Burkholderiales</taxon>
        <taxon>Sphaerotilaceae</taxon>
        <taxon>Roseateles</taxon>
    </lineage>
</organism>
<dbReference type="EMBL" id="JBDPZD010000002">
    <property type="protein sequence ID" value="MEO3691293.1"/>
    <property type="molecule type" value="Genomic_DNA"/>
</dbReference>
<comment type="subunit">
    <text evidence="2 5">Homopentamer.</text>
</comment>
<dbReference type="PANTHER" id="PTHR30288">
    <property type="entry name" value="FLAGELLAR CAP/ASSEMBLY PROTEIN FLID"/>
    <property type="match status" value="1"/>
</dbReference>
<protein>
    <recommendedName>
        <fullName evidence="5">Flagellar hook-associated protein 2</fullName>
        <shortName evidence="5">HAP2</shortName>
    </recommendedName>
    <alternativeName>
        <fullName evidence="5">Flagellar cap protein</fullName>
    </alternativeName>
</protein>
<dbReference type="Pfam" id="PF02465">
    <property type="entry name" value="FliD_N"/>
    <property type="match status" value="1"/>
</dbReference>
<dbReference type="InterPro" id="IPR010809">
    <property type="entry name" value="FliD_C"/>
</dbReference>
<evidence type="ECO:0000313" key="8">
    <source>
        <dbReference type="EMBL" id="MEO3691293.1"/>
    </source>
</evidence>
<feature type="domain" description="Flagellar hook-associated protein 2 C-terminal" evidence="7">
    <location>
        <begin position="230"/>
        <end position="456"/>
    </location>
</feature>
<evidence type="ECO:0000256" key="2">
    <source>
        <dbReference type="ARBA" id="ARBA00011255"/>
    </source>
</evidence>
<dbReference type="Pfam" id="PF07195">
    <property type="entry name" value="FliD_C"/>
    <property type="match status" value="1"/>
</dbReference>
<comment type="subcellular location">
    <subcellularLocation>
        <location evidence="5">Secreted</location>
    </subcellularLocation>
    <subcellularLocation>
        <location evidence="5">Bacterial flagellum</location>
    </subcellularLocation>
</comment>
<gene>
    <name evidence="8" type="primary">fliD</name>
    <name evidence="8" type="ORF">ABDJ85_07415</name>
</gene>
<comment type="function">
    <text evidence="5">Required for morphogenesis and for the elongation of the flagellar filament by facilitating polymerization of the flagellin monomers at the tip of growing filament. Forms a capping structure, which prevents flagellin subunits (transported through the central channel of the flagellum) from leaking out without polymerization at the distal end.</text>
</comment>
<sequence>MATISSAGIGSGLDVESLVAKLVAVERTPITQIAKRTDGLKTELSTYGKVQSALSSLRDAAAKLTRPDTWGGTQATSSDSSAVTATVGAGAAVGNVSVQVNQLATAQTLASTTYASSTSTLTAGTLTIQLGTHSTDVDGNPTFTAKAGSTAVNIDVADGDTLNTLRDRINAASAGVTASIVNDSTGARLVLRSTDTGESNGFVASGSGGVSNLSYDPVNGVAAMVQTLPAANARAILNGIDISSESNTLKSAIDGLNITLLKTTTFPPVISIGQDKDAIKKAIAEFTAAYNAVNALLRDQTKYDAGSKTAGALQGDSTAIGLQASLRSIAGGTTSLGGSINRLTQIGIEPGSDGNLTTSDTKLNTAMGDLDSLKKLFMGLDSGGNSSNDGFAQRIRSYVDGALSSNGRVAARQAGIQKQISSNDKRTASLEDHVAQTEARIRAQYNALDVQMSKLNGLSNYVTTQLAQLNKSG</sequence>
<keyword evidence="8" id="KW-0966">Cell projection</keyword>
<dbReference type="InterPro" id="IPR010810">
    <property type="entry name" value="Flagellin_hook_IN_motif"/>
</dbReference>
<reference evidence="8 9" key="1">
    <citation type="submission" date="2024-05" db="EMBL/GenBank/DDBJ databases">
        <title>Roseateles sp. DJS-2-20 16S ribosomal RNA gene Genome sequencing and assembly.</title>
        <authorList>
            <person name="Woo H."/>
        </authorList>
    </citation>
    <scope>NUCLEOTIDE SEQUENCE [LARGE SCALE GENOMIC DNA]</scope>
    <source>
        <strain evidence="8 9">DJS-2-20</strain>
    </source>
</reference>
<comment type="similarity">
    <text evidence="1 5">Belongs to the FliD family.</text>
</comment>
<dbReference type="RefSeq" id="WP_347704133.1">
    <property type="nucleotide sequence ID" value="NZ_JBDPZD010000002.1"/>
</dbReference>
<keyword evidence="8" id="KW-0282">Flagellum</keyword>
<evidence type="ECO:0000256" key="1">
    <source>
        <dbReference type="ARBA" id="ARBA00009764"/>
    </source>
</evidence>
<dbReference type="Proteomes" id="UP001495147">
    <property type="component" value="Unassembled WGS sequence"/>
</dbReference>
<dbReference type="InterPro" id="IPR003481">
    <property type="entry name" value="FliD_N"/>
</dbReference>
<comment type="caution">
    <text evidence="8">The sequence shown here is derived from an EMBL/GenBank/DDBJ whole genome shotgun (WGS) entry which is preliminary data.</text>
</comment>
<keyword evidence="5" id="KW-0964">Secreted</keyword>
<feature type="domain" description="Flagellar hook-associated protein 2 N-terminal" evidence="6">
    <location>
        <begin position="11"/>
        <end position="107"/>
    </location>
</feature>
<dbReference type="InterPro" id="IPR040026">
    <property type="entry name" value="FliD"/>
</dbReference>
<keyword evidence="8" id="KW-0969">Cilium</keyword>
<dbReference type="Pfam" id="PF07196">
    <property type="entry name" value="Flagellin_IN"/>
    <property type="match status" value="1"/>
</dbReference>
<keyword evidence="3" id="KW-0175">Coiled coil</keyword>
<evidence type="ECO:0000259" key="6">
    <source>
        <dbReference type="Pfam" id="PF02465"/>
    </source>
</evidence>
<name>A0ABV0G0N2_9BURK</name>
<proteinExistence type="inferred from homology"/>
<accession>A0ABV0G0N2</accession>
<evidence type="ECO:0000256" key="3">
    <source>
        <dbReference type="ARBA" id="ARBA00023054"/>
    </source>
</evidence>
<dbReference type="PANTHER" id="PTHR30288:SF0">
    <property type="entry name" value="FLAGELLAR HOOK-ASSOCIATED PROTEIN 2"/>
    <property type="match status" value="1"/>
</dbReference>
<evidence type="ECO:0000256" key="4">
    <source>
        <dbReference type="ARBA" id="ARBA00023143"/>
    </source>
</evidence>
<evidence type="ECO:0000313" key="9">
    <source>
        <dbReference type="Proteomes" id="UP001495147"/>
    </source>
</evidence>
<evidence type="ECO:0000256" key="5">
    <source>
        <dbReference type="RuleBase" id="RU362066"/>
    </source>
</evidence>
<keyword evidence="9" id="KW-1185">Reference proteome</keyword>
<evidence type="ECO:0000259" key="7">
    <source>
        <dbReference type="Pfam" id="PF07195"/>
    </source>
</evidence>